<accession>A0A3S3P5Y4</accession>
<dbReference type="GO" id="GO:0005737">
    <property type="term" value="C:cytoplasm"/>
    <property type="evidence" value="ECO:0007669"/>
    <property type="project" value="TreeGrafter"/>
</dbReference>
<evidence type="ECO:0000256" key="6">
    <source>
        <dbReference type="ARBA" id="ARBA00023180"/>
    </source>
</evidence>
<dbReference type="Proteomes" id="UP000285301">
    <property type="component" value="Unassembled WGS sequence"/>
</dbReference>
<keyword evidence="5 7" id="KW-0472">Membrane</keyword>
<dbReference type="GO" id="GO:0016020">
    <property type="term" value="C:membrane"/>
    <property type="evidence" value="ECO:0007669"/>
    <property type="project" value="UniProtKB-SubCell"/>
</dbReference>
<dbReference type="AlphaFoldDB" id="A0A3S3P5Y4"/>
<evidence type="ECO:0000256" key="4">
    <source>
        <dbReference type="ARBA" id="ARBA00022989"/>
    </source>
</evidence>
<evidence type="ECO:0000256" key="3">
    <source>
        <dbReference type="ARBA" id="ARBA00022692"/>
    </source>
</evidence>
<dbReference type="OrthoDB" id="18585at2759"/>
<name>A0A3S3P5Y4_9ACAR</name>
<feature type="transmembrane region" description="Helical" evidence="7">
    <location>
        <begin position="13"/>
        <end position="35"/>
    </location>
</feature>
<evidence type="ECO:0000256" key="7">
    <source>
        <dbReference type="SAM" id="Phobius"/>
    </source>
</evidence>
<keyword evidence="9" id="KW-1185">Reference proteome</keyword>
<keyword evidence="3 7" id="KW-0812">Transmembrane</keyword>
<dbReference type="PANTHER" id="PTHR11923:SF51">
    <property type="entry name" value="LYSOSOME MEMBRANE PROTEIN 2"/>
    <property type="match status" value="1"/>
</dbReference>
<sequence length="448" mass="50070">MVATARQTSPKKLAAYGAILTLLGGGVFFSLDSLLNMALKSQLNLDPNGPLFETWKKAPLAATYKFYVFNIDNPEEALRGQKLRVSERGPFTFSQWRRKEIIGWAPDKSTVSYYEYKTYFFEPSQTVGSMDEELVILNPLVAVSFFTLLHYLIASKLFKQSFGATISRITKEDLPIPMVLSPFIYGTINGLLGIHRESLFSRQTVRELLFGKRVGLLDTITTLMRPLDLFGIKLESFPKDALPPNNTVGLLYGKNDTAEGPYEVYTGLGAKGGPTFSFASWQGRTKLKWWKTEKCNMINGSDGSLFKPGLTKDEILYAFGPDICSLKFIQESSYMGIPTYKYSFPENFLVGIEKNPENDCFCIHKDKAKCRVDGIYDLGGCQYGAPLVLTTPHFFAAPHLGKLVDGLTPNEEAHGTFVEIQPVMISFSICALLLLNTRYSSDFSLYST</sequence>
<evidence type="ECO:0000256" key="5">
    <source>
        <dbReference type="ARBA" id="ARBA00023136"/>
    </source>
</evidence>
<keyword evidence="6" id="KW-0325">Glycoprotein</keyword>
<keyword evidence="4 7" id="KW-1133">Transmembrane helix</keyword>
<gene>
    <name evidence="8" type="ORF">B4U79_14876</name>
</gene>
<evidence type="ECO:0000313" key="8">
    <source>
        <dbReference type="EMBL" id="RWS01690.1"/>
    </source>
</evidence>
<dbReference type="STRING" id="1965070.A0A3S3P5Y4"/>
<evidence type="ECO:0000313" key="9">
    <source>
        <dbReference type="Proteomes" id="UP000285301"/>
    </source>
</evidence>
<evidence type="ECO:0000256" key="1">
    <source>
        <dbReference type="ARBA" id="ARBA00004370"/>
    </source>
</evidence>
<dbReference type="Pfam" id="PF01130">
    <property type="entry name" value="CD36"/>
    <property type="match status" value="1"/>
</dbReference>
<organism evidence="8 9">
    <name type="scientific">Dinothrombium tinctorium</name>
    <dbReference type="NCBI Taxonomy" id="1965070"/>
    <lineage>
        <taxon>Eukaryota</taxon>
        <taxon>Metazoa</taxon>
        <taxon>Ecdysozoa</taxon>
        <taxon>Arthropoda</taxon>
        <taxon>Chelicerata</taxon>
        <taxon>Arachnida</taxon>
        <taxon>Acari</taxon>
        <taxon>Acariformes</taxon>
        <taxon>Trombidiformes</taxon>
        <taxon>Prostigmata</taxon>
        <taxon>Anystina</taxon>
        <taxon>Parasitengona</taxon>
        <taxon>Trombidioidea</taxon>
        <taxon>Trombidiidae</taxon>
        <taxon>Dinothrombium</taxon>
    </lineage>
</organism>
<dbReference type="PRINTS" id="PR01609">
    <property type="entry name" value="CD36FAMILY"/>
</dbReference>
<reference evidence="8 9" key="1">
    <citation type="journal article" date="2018" name="Gigascience">
        <title>Genomes of trombidid mites reveal novel predicted allergens and laterally-transferred genes associated with secondary metabolism.</title>
        <authorList>
            <person name="Dong X."/>
            <person name="Chaisiri K."/>
            <person name="Xia D."/>
            <person name="Armstrong S.D."/>
            <person name="Fang Y."/>
            <person name="Donnelly M.J."/>
            <person name="Kadowaki T."/>
            <person name="McGarry J.W."/>
            <person name="Darby A.C."/>
            <person name="Makepeace B.L."/>
        </authorList>
    </citation>
    <scope>NUCLEOTIDE SEQUENCE [LARGE SCALE GENOMIC DNA]</scope>
    <source>
        <strain evidence="8">UoL-WK</strain>
    </source>
</reference>
<comment type="subcellular location">
    <subcellularLocation>
        <location evidence="1">Membrane</location>
    </subcellularLocation>
</comment>
<dbReference type="InterPro" id="IPR002159">
    <property type="entry name" value="CD36_fam"/>
</dbReference>
<comment type="similarity">
    <text evidence="2">Belongs to the CD36 family.</text>
</comment>
<dbReference type="PANTHER" id="PTHR11923">
    <property type="entry name" value="SCAVENGER RECEPTOR CLASS B TYPE-1 SR-B1"/>
    <property type="match status" value="1"/>
</dbReference>
<dbReference type="GO" id="GO:0005044">
    <property type="term" value="F:scavenger receptor activity"/>
    <property type="evidence" value="ECO:0007669"/>
    <property type="project" value="TreeGrafter"/>
</dbReference>
<dbReference type="EMBL" id="NCKU01008773">
    <property type="protein sequence ID" value="RWS01690.1"/>
    <property type="molecule type" value="Genomic_DNA"/>
</dbReference>
<protein>
    <submittedName>
        <fullName evidence="8">Platelet glycoprotein 4-like protein</fullName>
    </submittedName>
</protein>
<comment type="caution">
    <text evidence="8">The sequence shown here is derived from an EMBL/GenBank/DDBJ whole genome shotgun (WGS) entry which is preliminary data.</text>
</comment>
<proteinExistence type="inferred from homology"/>
<evidence type="ECO:0000256" key="2">
    <source>
        <dbReference type="ARBA" id="ARBA00010532"/>
    </source>
</evidence>